<dbReference type="EMBL" id="UINC01003126">
    <property type="protein sequence ID" value="SVA03573.1"/>
    <property type="molecule type" value="Genomic_DNA"/>
</dbReference>
<reference evidence="1" key="1">
    <citation type="submission" date="2018-05" db="EMBL/GenBank/DDBJ databases">
        <authorList>
            <person name="Lanie J.A."/>
            <person name="Ng W.-L."/>
            <person name="Kazmierczak K.M."/>
            <person name="Andrzejewski T.M."/>
            <person name="Davidsen T.M."/>
            <person name="Wayne K.J."/>
            <person name="Tettelin H."/>
            <person name="Glass J.I."/>
            <person name="Rusch D."/>
            <person name="Podicherti R."/>
            <person name="Tsui H.-C.T."/>
            <person name="Winkler M.E."/>
        </authorList>
    </citation>
    <scope>NUCLEOTIDE SEQUENCE</scope>
</reference>
<dbReference type="AlphaFoldDB" id="A0A381SQL2"/>
<gene>
    <name evidence="1" type="ORF">METZ01_LOCUS56427</name>
</gene>
<sequence length="258" mass="28097">MTTITTNRPNIFLGGKTVYGATLGILMLETRFPRVEGDIGNATTWPFPVMYRVVSGASPDSVVRHRGEGLLDAFIEAGQDLIRHGADGITTTCGFLSLFQDELSKALDVPVATSSLIQVPLVERLLPPGKRVGILTISEAILSSDHLKSVGVDPNTPIVGTDSGHHFSSAILDDKIELDIEVSRMDLLDAGQTLLTNHLDIGAFVLECTNMVPYATDLRQAFGLPVYSIYTLLTWFQGGLIPRRFSPKLDDTRLYGVR</sequence>
<proteinExistence type="predicted"/>
<dbReference type="NCBIfam" id="NF005679">
    <property type="entry name" value="PRK07475.1"/>
    <property type="match status" value="1"/>
</dbReference>
<organism evidence="1">
    <name type="scientific">marine metagenome</name>
    <dbReference type="NCBI Taxonomy" id="408172"/>
    <lineage>
        <taxon>unclassified sequences</taxon>
        <taxon>metagenomes</taxon>
        <taxon>ecological metagenomes</taxon>
    </lineage>
</organism>
<protein>
    <recommendedName>
        <fullName evidence="2">Aspartate/glutamate racemase family protein</fullName>
    </recommendedName>
</protein>
<accession>A0A381SQL2</accession>
<name>A0A381SQL2_9ZZZZ</name>
<evidence type="ECO:0008006" key="2">
    <source>
        <dbReference type="Google" id="ProtNLM"/>
    </source>
</evidence>
<evidence type="ECO:0000313" key="1">
    <source>
        <dbReference type="EMBL" id="SVA03573.1"/>
    </source>
</evidence>